<proteinExistence type="predicted"/>
<evidence type="ECO:0000313" key="4">
    <source>
        <dbReference type="Proteomes" id="UP001057375"/>
    </source>
</evidence>
<accession>A0ABQ5K6T0</accession>
<evidence type="ECO:0000256" key="1">
    <source>
        <dbReference type="PROSITE-ProRule" id="PRU10141"/>
    </source>
</evidence>
<gene>
    <name evidence="3" type="ORF">ADUPG1_013189</name>
</gene>
<evidence type="ECO:0000256" key="2">
    <source>
        <dbReference type="SAM" id="MobiDB-lite"/>
    </source>
</evidence>
<comment type="caution">
    <text evidence="3">The sequence shown here is derived from an EMBL/GenBank/DDBJ whole genome shotgun (WGS) entry which is preliminary data.</text>
</comment>
<keyword evidence="1" id="KW-0547">Nucleotide-binding</keyword>
<dbReference type="InterPro" id="IPR017441">
    <property type="entry name" value="Protein_kinase_ATP_BS"/>
</dbReference>
<feature type="compositionally biased region" description="Basic and acidic residues" evidence="2">
    <location>
        <begin position="644"/>
        <end position="688"/>
    </location>
</feature>
<feature type="binding site" evidence="1">
    <location>
        <position position="726"/>
    </location>
    <ligand>
        <name>ATP</name>
        <dbReference type="ChEBI" id="CHEBI:30616"/>
    </ligand>
</feature>
<name>A0ABQ5K6T0_9EUKA</name>
<dbReference type="SUPFAM" id="SSF56112">
    <property type="entry name" value="Protein kinase-like (PK-like)"/>
    <property type="match status" value="1"/>
</dbReference>
<dbReference type="InterPro" id="IPR011009">
    <property type="entry name" value="Kinase-like_dom_sf"/>
</dbReference>
<reference evidence="3" key="1">
    <citation type="submission" date="2022-03" db="EMBL/GenBank/DDBJ databases">
        <title>Draft genome sequence of Aduncisulcus paluster, a free-living microaerophilic Fornicata.</title>
        <authorList>
            <person name="Yuyama I."/>
            <person name="Kume K."/>
            <person name="Tamura T."/>
            <person name="Inagaki Y."/>
            <person name="Hashimoto T."/>
        </authorList>
    </citation>
    <scope>NUCLEOTIDE SEQUENCE</scope>
    <source>
        <strain evidence="3">NY0171</strain>
    </source>
</reference>
<protein>
    <submittedName>
        <fullName evidence="3">Uncharacterized protein</fullName>
    </submittedName>
</protein>
<organism evidence="3 4">
    <name type="scientific">Aduncisulcus paluster</name>
    <dbReference type="NCBI Taxonomy" id="2918883"/>
    <lineage>
        <taxon>Eukaryota</taxon>
        <taxon>Metamonada</taxon>
        <taxon>Carpediemonas-like organisms</taxon>
        <taxon>Aduncisulcus</taxon>
    </lineage>
</organism>
<feature type="compositionally biased region" description="Basic and acidic residues" evidence="2">
    <location>
        <begin position="621"/>
        <end position="636"/>
    </location>
</feature>
<dbReference type="PROSITE" id="PS00107">
    <property type="entry name" value="PROTEIN_KINASE_ATP"/>
    <property type="match status" value="1"/>
</dbReference>
<keyword evidence="4" id="KW-1185">Reference proteome</keyword>
<keyword evidence="1" id="KW-0067">ATP-binding</keyword>
<evidence type="ECO:0000313" key="3">
    <source>
        <dbReference type="EMBL" id="GKT25945.1"/>
    </source>
</evidence>
<sequence length="801" mass="92542">MTQDEKVKIFGKIHAEKIPKRPIITDGIPLYPLDKNYYASDFILPGSQVKVCSFEDTSFYKHATRAQKAEYYQMFKGKGSSISPEFQGKFCHSQNVLVVTDSRVPAYVVSSECVKRGRLEYFKRINDTTYSVVFSNLHNASHCLSEGYCILTFKSVSSEGIEKRRTYKLNFVPRIDLDFHSPVESVSPSLSGKKSLSGPICSSSSKKTRLTEQQIERRKAFFGLKKKETPWILEDPSTLIEEKDEWPEVRGENMLLIGIRKEFWDTLNSRRKITDNLQNFLGKLDSDLRSKFTDGERPEMIMKLSMKDVPDFCFKLSNFINPQNVKEFFQLFLLEECVEYVVFKLDGKNVVIKGKDYRSRPREDIHDDRLKHHNNTTIIGQLNERKKRHRISPIPQSHHHHYRGERYYKDESEEEEETRHQDCETFLKFSSVHTKRSTSPSVMVRMPHDSFEEKKADPWDIHLSHPKNGFRPNLVRMDTYIPSQVDCDIDSITKFVKDGEKDEWPEVRNDSELLVGIRKKYRKKLGSRSEIKGYVKNFLRKLDPDVIPKFTDEDGKMRIKVATKGVPDACFIVNKFLDHQNVKDFADYFLLDECVKFVVYKLDGKNVVVNGKDFRSANRELRQTQDTPFHDPHIHSVDTPYMHSTDESDETKQEVEEEEKIIKGKDKDSSSEDTQEETKSKPKPKHDSLTLTSASTITSQCIIGHGGFGEVLLVKVDGIPFPCVLKKMLRIADKTVVKGCRKEFKVQLKLFNNPKCFNRIPRPLYILDLLDSDMKGVYGFLMEFCVGGSVSAFAKSWCADG</sequence>
<dbReference type="Proteomes" id="UP001057375">
    <property type="component" value="Unassembled WGS sequence"/>
</dbReference>
<feature type="non-terminal residue" evidence="3">
    <location>
        <position position="801"/>
    </location>
</feature>
<dbReference type="EMBL" id="BQXS01012625">
    <property type="protein sequence ID" value="GKT25945.1"/>
    <property type="molecule type" value="Genomic_DNA"/>
</dbReference>
<feature type="region of interest" description="Disordered" evidence="2">
    <location>
        <begin position="621"/>
        <end position="689"/>
    </location>
</feature>